<name>A0A6N0NW21_9CREN</name>
<dbReference type="Proteomes" id="UP000509301">
    <property type="component" value="Chromosome"/>
</dbReference>
<reference evidence="1 2" key="1">
    <citation type="submission" date="2020-02" db="EMBL/GenBank/DDBJ databases">
        <title>Comparative genome analysis reveals the metabolism and evolution of the thermophilic archaeal genus Metallosphaera.</title>
        <authorList>
            <person name="Jiang C."/>
        </authorList>
    </citation>
    <scope>NUCLEOTIDE SEQUENCE [LARGE SCALE GENOMIC DNA]</scope>
    <source>
        <strain evidence="1 2">Ric-A</strain>
    </source>
</reference>
<dbReference type="KEGG" id="mten:GWK48_06405"/>
<dbReference type="GeneID" id="55641565"/>
<proteinExistence type="predicted"/>
<protein>
    <submittedName>
        <fullName evidence="1">Uncharacterized protein</fullName>
    </submittedName>
</protein>
<evidence type="ECO:0000313" key="1">
    <source>
        <dbReference type="EMBL" id="QKR00053.1"/>
    </source>
</evidence>
<dbReference type="RefSeq" id="WP_174630662.1">
    <property type="nucleotide sequence ID" value="NZ_CP049074.1"/>
</dbReference>
<evidence type="ECO:0000313" key="2">
    <source>
        <dbReference type="Proteomes" id="UP000509301"/>
    </source>
</evidence>
<gene>
    <name evidence="1" type="ORF">GWK48_06405</name>
</gene>
<dbReference type="OrthoDB" id="34276at2157"/>
<organism evidence="1 2">
    <name type="scientific">Metallosphaera tengchongensis</name>
    <dbReference type="NCBI Taxonomy" id="1532350"/>
    <lineage>
        <taxon>Archaea</taxon>
        <taxon>Thermoproteota</taxon>
        <taxon>Thermoprotei</taxon>
        <taxon>Sulfolobales</taxon>
        <taxon>Sulfolobaceae</taxon>
        <taxon>Metallosphaera</taxon>
    </lineage>
</organism>
<keyword evidence="2" id="KW-1185">Reference proteome</keyword>
<dbReference type="EMBL" id="CP049074">
    <property type="protein sequence ID" value="QKR00053.1"/>
    <property type="molecule type" value="Genomic_DNA"/>
</dbReference>
<accession>A0A6N0NW21</accession>
<dbReference type="AlphaFoldDB" id="A0A6N0NW21"/>
<sequence>MDEFISKVWKLLDLQFPLVITDMETYLVKEGFFTNEDYEKLKSIEKTVKKEYYDGKHSKLVNSIKNGLEQLKSIQPKKPMPPEMKIRFESLVKTMEDLAKSSETN</sequence>